<accession>A0A5J9VIJ5</accession>
<keyword evidence="3" id="KW-1185">Reference proteome</keyword>
<dbReference type="EMBL" id="RWGY01000009">
    <property type="protein sequence ID" value="TVU35326.1"/>
    <property type="molecule type" value="Genomic_DNA"/>
</dbReference>
<feature type="non-terminal residue" evidence="2">
    <location>
        <position position="1"/>
    </location>
</feature>
<protein>
    <submittedName>
        <fullName evidence="2">Uncharacterized protein</fullName>
    </submittedName>
</protein>
<feature type="region of interest" description="Disordered" evidence="1">
    <location>
        <begin position="30"/>
        <end position="62"/>
    </location>
</feature>
<evidence type="ECO:0000256" key="1">
    <source>
        <dbReference type="SAM" id="MobiDB-lite"/>
    </source>
</evidence>
<reference evidence="2 3" key="1">
    <citation type="journal article" date="2019" name="Sci. Rep.">
        <title>A high-quality genome of Eragrostis curvula grass provides insights into Poaceae evolution and supports new strategies to enhance forage quality.</title>
        <authorList>
            <person name="Carballo J."/>
            <person name="Santos B.A.C.M."/>
            <person name="Zappacosta D."/>
            <person name="Garbus I."/>
            <person name="Selva J.P."/>
            <person name="Gallo C.A."/>
            <person name="Diaz A."/>
            <person name="Albertini E."/>
            <person name="Caccamo M."/>
            <person name="Echenique V."/>
        </authorList>
    </citation>
    <scope>NUCLEOTIDE SEQUENCE [LARGE SCALE GENOMIC DNA]</scope>
    <source>
        <strain evidence="3">cv. Victoria</strain>
        <tissue evidence="2">Leaf</tissue>
    </source>
</reference>
<organism evidence="2 3">
    <name type="scientific">Eragrostis curvula</name>
    <name type="common">weeping love grass</name>
    <dbReference type="NCBI Taxonomy" id="38414"/>
    <lineage>
        <taxon>Eukaryota</taxon>
        <taxon>Viridiplantae</taxon>
        <taxon>Streptophyta</taxon>
        <taxon>Embryophyta</taxon>
        <taxon>Tracheophyta</taxon>
        <taxon>Spermatophyta</taxon>
        <taxon>Magnoliopsida</taxon>
        <taxon>Liliopsida</taxon>
        <taxon>Poales</taxon>
        <taxon>Poaceae</taxon>
        <taxon>PACMAD clade</taxon>
        <taxon>Chloridoideae</taxon>
        <taxon>Eragrostideae</taxon>
        <taxon>Eragrostidinae</taxon>
        <taxon>Eragrostis</taxon>
    </lineage>
</organism>
<sequence>MPGENTTLGQVMPAACKVFGRMLNRVGCKAASGSDSRAGAPSARQNDREEQGTEEPDVPYERTKEAVVGNPCKLAGGHC</sequence>
<dbReference type="Gramene" id="TVU35326">
    <property type="protein sequence ID" value="TVU35326"/>
    <property type="gene ID" value="EJB05_17211"/>
</dbReference>
<dbReference type="AlphaFoldDB" id="A0A5J9VIJ5"/>
<name>A0A5J9VIJ5_9POAL</name>
<comment type="caution">
    <text evidence="2">The sequence shown here is derived from an EMBL/GenBank/DDBJ whole genome shotgun (WGS) entry which is preliminary data.</text>
</comment>
<evidence type="ECO:0000313" key="2">
    <source>
        <dbReference type="EMBL" id="TVU35326.1"/>
    </source>
</evidence>
<gene>
    <name evidence="2" type="ORF">EJB05_17211</name>
</gene>
<dbReference type="Proteomes" id="UP000324897">
    <property type="component" value="Unassembled WGS sequence"/>
</dbReference>
<proteinExistence type="predicted"/>
<evidence type="ECO:0000313" key="3">
    <source>
        <dbReference type="Proteomes" id="UP000324897"/>
    </source>
</evidence>